<dbReference type="Gene3D" id="1.10.10.10">
    <property type="entry name" value="Winged helix-like DNA-binding domain superfamily/Winged helix DNA-binding domain"/>
    <property type="match status" value="1"/>
</dbReference>
<evidence type="ECO:0000313" key="9">
    <source>
        <dbReference type="Proteomes" id="UP000054107"/>
    </source>
</evidence>
<dbReference type="InterPro" id="IPR036390">
    <property type="entry name" value="WH_DNA-bd_sf"/>
</dbReference>
<keyword evidence="9" id="KW-1185">Reference proteome</keyword>
<accession>A0A0B7MZP1</accession>
<dbReference type="InterPro" id="IPR004365">
    <property type="entry name" value="NA-bd_OB_tRNA"/>
</dbReference>
<dbReference type="CDD" id="cd04478">
    <property type="entry name" value="RPA2_DBD_D"/>
    <property type="match status" value="1"/>
</dbReference>
<feature type="domain" description="Replication protein A C-terminal" evidence="7">
    <location>
        <begin position="182"/>
        <end position="244"/>
    </location>
</feature>
<evidence type="ECO:0000256" key="4">
    <source>
        <dbReference type="ARBA" id="ARBA00023125"/>
    </source>
</evidence>
<evidence type="ECO:0008006" key="10">
    <source>
        <dbReference type="Google" id="ProtNLM"/>
    </source>
</evidence>
<dbReference type="PANTHER" id="PTHR13989:SF16">
    <property type="entry name" value="REPLICATION PROTEIN A2"/>
    <property type="match status" value="1"/>
</dbReference>
<gene>
    <name evidence="8" type="primary">PARPA_01690.1 scaffold 1359</name>
</gene>
<dbReference type="InterPro" id="IPR040260">
    <property type="entry name" value="RFA2-like"/>
</dbReference>
<evidence type="ECO:0000259" key="6">
    <source>
        <dbReference type="Pfam" id="PF01336"/>
    </source>
</evidence>
<name>A0A0B7MZP1_9FUNG</name>
<feature type="domain" description="OB" evidence="6">
    <location>
        <begin position="67"/>
        <end position="144"/>
    </location>
</feature>
<evidence type="ECO:0000256" key="3">
    <source>
        <dbReference type="ARBA" id="ARBA00022705"/>
    </source>
</evidence>
<dbReference type="AlphaFoldDB" id="A0A0B7MZP1"/>
<dbReference type="GO" id="GO:0006260">
    <property type="term" value="P:DNA replication"/>
    <property type="evidence" value="ECO:0007669"/>
    <property type="project" value="UniProtKB-KW"/>
</dbReference>
<dbReference type="OrthoDB" id="25571at2759"/>
<evidence type="ECO:0000256" key="5">
    <source>
        <dbReference type="ARBA" id="ARBA00023242"/>
    </source>
</evidence>
<reference evidence="8 9" key="1">
    <citation type="submission" date="2014-09" db="EMBL/GenBank/DDBJ databases">
        <authorList>
            <person name="Ellenberger Sabrina"/>
        </authorList>
    </citation>
    <scope>NUCLEOTIDE SEQUENCE [LARGE SCALE GENOMIC DNA]</scope>
    <source>
        <strain evidence="8 9">CBS 412.66</strain>
    </source>
</reference>
<dbReference type="InterPro" id="IPR036388">
    <property type="entry name" value="WH-like_DNA-bd_sf"/>
</dbReference>
<dbReference type="STRING" id="35722.A0A0B7MZP1"/>
<dbReference type="GO" id="GO:0005662">
    <property type="term" value="C:DNA replication factor A complex"/>
    <property type="evidence" value="ECO:0007669"/>
    <property type="project" value="TreeGrafter"/>
</dbReference>
<evidence type="ECO:0000259" key="7">
    <source>
        <dbReference type="Pfam" id="PF08784"/>
    </source>
</evidence>
<keyword evidence="3" id="KW-0235">DNA replication</keyword>
<dbReference type="SUPFAM" id="SSF50249">
    <property type="entry name" value="Nucleic acid-binding proteins"/>
    <property type="match status" value="1"/>
</dbReference>
<dbReference type="InterPro" id="IPR014892">
    <property type="entry name" value="RPA_C"/>
</dbReference>
<protein>
    <recommendedName>
        <fullName evidence="10">Replication protein A C-terminal domain-containing protein</fullName>
    </recommendedName>
</protein>
<dbReference type="Gene3D" id="2.40.50.140">
    <property type="entry name" value="Nucleic acid-binding proteins"/>
    <property type="match status" value="1"/>
</dbReference>
<dbReference type="EMBL" id="LN719426">
    <property type="protein sequence ID" value="CEP08379.1"/>
    <property type="molecule type" value="Genomic_DNA"/>
</dbReference>
<dbReference type="GO" id="GO:0006289">
    <property type="term" value="P:nucleotide-excision repair"/>
    <property type="evidence" value="ECO:0007669"/>
    <property type="project" value="TreeGrafter"/>
</dbReference>
<evidence type="ECO:0000256" key="1">
    <source>
        <dbReference type="ARBA" id="ARBA00004123"/>
    </source>
</evidence>
<dbReference type="GO" id="GO:0000724">
    <property type="term" value="P:double-strand break repair via homologous recombination"/>
    <property type="evidence" value="ECO:0007669"/>
    <property type="project" value="TreeGrafter"/>
</dbReference>
<keyword evidence="4" id="KW-0238">DNA-binding</keyword>
<organism evidence="8 9">
    <name type="scientific">Parasitella parasitica</name>
    <dbReference type="NCBI Taxonomy" id="35722"/>
    <lineage>
        <taxon>Eukaryota</taxon>
        <taxon>Fungi</taxon>
        <taxon>Fungi incertae sedis</taxon>
        <taxon>Mucoromycota</taxon>
        <taxon>Mucoromycotina</taxon>
        <taxon>Mucoromycetes</taxon>
        <taxon>Mucorales</taxon>
        <taxon>Mucorineae</taxon>
        <taxon>Mucoraceae</taxon>
        <taxon>Parasitella</taxon>
    </lineage>
</organism>
<dbReference type="GO" id="GO:0035861">
    <property type="term" value="C:site of double-strand break"/>
    <property type="evidence" value="ECO:0007669"/>
    <property type="project" value="TreeGrafter"/>
</dbReference>
<dbReference type="PANTHER" id="PTHR13989">
    <property type="entry name" value="REPLICATION PROTEIN A-RELATED"/>
    <property type="match status" value="1"/>
</dbReference>
<dbReference type="Pfam" id="PF08784">
    <property type="entry name" value="RPA_C"/>
    <property type="match status" value="1"/>
</dbReference>
<dbReference type="InterPro" id="IPR014646">
    <property type="entry name" value="Rfa2/RPA32"/>
</dbReference>
<dbReference type="PIRSF" id="PIRSF036949">
    <property type="entry name" value="RPA32"/>
    <property type="match status" value="1"/>
</dbReference>
<dbReference type="GO" id="GO:0003697">
    <property type="term" value="F:single-stranded DNA binding"/>
    <property type="evidence" value="ECO:0007669"/>
    <property type="project" value="TreeGrafter"/>
</dbReference>
<proteinExistence type="inferred from homology"/>
<sequence length="253" mass="28518">MMASYNNNSGGYMDYSFDNSINNTNTGYAKKPLGEQTMRPLTVKQIRTAVSPQEGTIKVDNSNVTQITFVGVIRNIQELTTNYVYTVEDGTGAIDVRKWVEQSETPEEADARRTLLVDTYVRVNGRLNSYNNRISVVAHSMRPIVDFNEITYHFLDAIQTHFLFVKPGSSVHAPRNDAMQIDGPSSVNNIRDRVSQAIKDYDNSPEGANIEKIFQKFQGMHTKSEIEDAIEFLMEDGQCYSTIDPNHLKSCLS</sequence>
<dbReference type="SUPFAM" id="SSF46785">
    <property type="entry name" value="Winged helix' DNA-binding domain"/>
    <property type="match status" value="1"/>
</dbReference>
<evidence type="ECO:0000313" key="8">
    <source>
        <dbReference type="EMBL" id="CEP08379.1"/>
    </source>
</evidence>
<comment type="subcellular location">
    <subcellularLocation>
        <location evidence="1">Nucleus</location>
    </subcellularLocation>
</comment>
<comment type="similarity">
    <text evidence="2">Belongs to the replication factor A protein 2 family.</text>
</comment>
<dbReference type="GO" id="GO:0000781">
    <property type="term" value="C:chromosome, telomeric region"/>
    <property type="evidence" value="ECO:0007669"/>
    <property type="project" value="TreeGrafter"/>
</dbReference>
<dbReference type="InterPro" id="IPR012340">
    <property type="entry name" value="NA-bd_OB-fold"/>
</dbReference>
<evidence type="ECO:0000256" key="2">
    <source>
        <dbReference type="ARBA" id="ARBA00007815"/>
    </source>
</evidence>
<dbReference type="Proteomes" id="UP000054107">
    <property type="component" value="Unassembled WGS sequence"/>
</dbReference>
<keyword evidence="5" id="KW-0539">Nucleus</keyword>
<dbReference type="Pfam" id="PF01336">
    <property type="entry name" value="tRNA_anti-codon"/>
    <property type="match status" value="1"/>
</dbReference>